<dbReference type="Pfam" id="PF01182">
    <property type="entry name" value="Glucosamine_iso"/>
    <property type="match status" value="1"/>
</dbReference>
<dbReference type="Gene3D" id="3.40.50.1360">
    <property type="match status" value="1"/>
</dbReference>
<dbReference type="InterPro" id="IPR022674">
    <property type="entry name" value="G6P_DH_NAD-bd"/>
</dbReference>
<dbReference type="GO" id="GO:0004345">
    <property type="term" value="F:glucose-6-phosphate dehydrogenase activity"/>
    <property type="evidence" value="ECO:0007669"/>
    <property type="project" value="InterPro"/>
</dbReference>
<dbReference type="GO" id="GO:0017057">
    <property type="term" value="F:6-phosphogluconolactonase activity"/>
    <property type="evidence" value="ECO:0007669"/>
    <property type="project" value="InterPro"/>
</dbReference>
<gene>
    <name evidence="10" type="ORF">AALO_G00135580</name>
</gene>
<name>A0AAV6GM11_9TELE</name>
<feature type="domain" description="Glucosamine/galactosamine-6-phosphate isomerase" evidence="8">
    <location>
        <begin position="570"/>
        <end position="792"/>
    </location>
</feature>
<evidence type="ECO:0000259" key="9">
    <source>
        <dbReference type="Pfam" id="PF02781"/>
    </source>
</evidence>
<dbReference type="GO" id="GO:0009051">
    <property type="term" value="P:pentose-phosphate shunt, oxidative branch"/>
    <property type="evidence" value="ECO:0007669"/>
    <property type="project" value="TreeGrafter"/>
</dbReference>
<evidence type="ECO:0000256" key="5">
    <source>
        <dbReference type="ARBA" id="ARBA00023277"/>
    </source>
</evidence>
<protein>
    <recommendedName>
        <fullName evidence="12">GDH/6PGL endoplasmic bifunctional protein</fullName>
    </recommendedName>
</protein>
<dbReference type="NCBIfam" id="TIGR01198">
    <property type="entry name" value="pgl"/>
    <property type="match status" value="1"/>
</dbReference>
<evidence type="ECO:0000313" key="10">
    <source>
        <dbReference type="EMBL" id="KAG5274387.1"/>
    </source>
</evidence>
<dbReference type="InterPro" id="IPR005900">
    <property type="entry name" value="6-phosphogluconolactonase_DevB"/>
</dbReference>
<keyword evidence="11" id="KW-1185">Reference proteome</keyword>
<dbReference type="PANTHER" id="PTHR23429:SF7">
    <property type="entry name" value="GDH_6PGL ENDOPLASMIC BIFUNCTIONAL PROTEIN"/>
    <property type="match status" value="1"/>
</dbReference>
<dbReference type="InterPro" id="IPR022675">
    <property type="entry name" value="G6P_DH_C"/>
</dbReference>
<dbReference type="GO" id="GO:0050661">
    <property type="term" value="F:NADP binding"/>
    <property type="evidence" value="ECO:0007669"/>
    <property type="project" value="InterPro"/>
</dbReference>
<dbReference type="Pfam" id="PF00479">
    <property type="entry name" value="G6PD_N"/>
    <property type="match status" value="1"/>
</dbReference>
<dbReference type="InterPro" id="IPR036291">
    <property type="entry name" value="NAD(P)-bd_dom_sf"/>
</dbReference>
<dbReference type="SUPFAM" id="SSF55347">
    <property type="entry name" value="Glyceraldehyde-3-phosphate dehydrogenase-like, C-terminal domain"/>
    <property type="match status" value="1"/>
</dbReference>
<dbReference type="SUPFAM" id="SSF51735">
    <property type="entry name" value="NAD(P)-binding Rossmann-fold domains"/>
    <property type="match status" value="1"/>
</dbReference>
<dbReference type="AlphaFoldDB" id="A0AAV6GM11"/>
<evidence type="ECO:0000256" key="1">
    <source>
        <dbReference type="ARBA" id="ARBA00004959"/>
    </source>
</evidence>
<evidence type="ECO:0000256" key="2">
    <source>
        <dbReference type="ARBA" id="ARBA00022526"/>
    </source>
</evidence>
<dbReference type="Gene3D" id="3.30.360.10">
    <property type="entry name" value="Dihydrodipicolinate Reductase, domain 2"/>
    <property type="match status" value="1"/>
</dbReference>
<keyword evidence="2" id="KW-0313">Glucose metabolism</keyword>
<keyword evidence="4" id="KW-0560">Oxidoreductase</keyword>
<feature type="signal peptide" evidence="6">
    <location>
        <begin position="1"/>
        <end position="21"/>
    </location>
</feature>
<organism evidence="10 11">
    <name type="scientific">Alosa alosa</name>
    <name type="common">allis shad</name>
    <dbReference type="NCBI Taxonomy" id="278164"/>
    <lineage>
        <taxon>Eukaryota</taxon>
        <taxon>Metazoa</taxon>
        <taxon>Chordata</taxon>
        <taxon>Craniata</taxon>
        <taxon>Vertebrata</taxon>
        <taxon>Euteleostomi</taxon>
        <taxon>Actinopterygii</taxon>
        <taxon>Neopterygii</taxon>
        <taxon>Teleostei</taxon>
        <taxon>Clupei</taxon>
        <taxon>Clupeiformes</taxon>
        <taxon>Clupeoidei</taxon>
        <taxon>Clupeidae</taxon>
        <taxon>Alosa</taxon>
    </lineage>
</organism>
<evidence type="ECO:0000256" key="6">
    <source>
        <dbReference type="SAM" id="SignalP"/>
    </source>
</evidence>
<keyword evidence="6" id="KW-0732">Signal</keyword>
<evidence type="ECO:0000256" key="4">
    <source>
        <dbReference type="ARBA" id="ARBA00023002"/>
    </source>
</evidence>
<dbReference type="PROSITE" id="PS00069">
    <property type="entry name" value="G6P_DEHYDROGENASE"/>
    <property type="match status" value="1"/>
</dbReference>
<dbReference type="InterPro" id="IPR006148">
    <property type="entry name" value="Glc/Gal-6P_isomerase"/>
</dbReference>
<dbReference type="InterPro" id="IPR001282">
    <property type="entry name" value="G6P_DH"/>
</dbReference>
<evidence type="ECO:0000313" key="11">
    <source>
        <dbReference type="Proteomes" id="UP000823561"/>
    </source>
</evidence>
<evidence type="ECO:0008006" key="12">
    <source>
        <dbReference type="Google" id="ProtNLM"/>
    </source>
</evidence>
<dbReference type="GO" id="GO:0005783">
    <property type="term" value="C:endoplasmic reticulum"/>
    <property type="evidence" value="ECO:0007669"/>
    <property type="project" value="TreeGrafter"/>
</dbReference>
<comment type="pathway">
    <text evidence="1">Carbohydrate degradation; pentose phosphate pathway.</text>
</comment>
<evidence type="ECO:0000259" key="8">
    <source>
        <dbReference type="Pfam" id="PF01182"/>
    </source>
</evidence>
<feature type="domain" description="Glucose-6-phosphate dehydrogenase NAD-binding" evidence="7">
    <location>
        <begin position="45"/>
        <end position="227"/>
    </location>
</feature>
<sequence>MRKATWGLLLLLLLLLACVATCDPSDQDQNGDEKGPRRRGHVSVVVVGGTGDLANKYLWQGFFHLYATQVGKGHTFAFYGGGLSPADKGTPLLFEILKSQTCPEELSAERCALVRDQFLRLTQYWQLKTEEDYQTLGKHIETQLGQEGMTEAGRFFYLSVPAFAYANIAERVNRSCRPPQNAWLRVVLEKPFGHDLSSAQELATQLASSLKEDEMYRIDHYLGKQVVSQILPFRKQNRKFLKQIWNKHHIDRMEIVLKETLDAKGRISFYDQYGVIRDVIQNHLTEVMTLLTMRVPKNLTDCKEIDQNKLKIFSAFHPLDKGSAVIGQYQSYNSEVQLELNKTKDHLSLTPTFTGIAVHTTMPQYEGIPIFLMSGKLLDERVGYARITFKNNVFCVQDPNSVTCKQKQIVFYIGHGALGYPAILVSKNLFRPALVGSRWKEVSEDKDTLLFGMPLSDYYIQVPTVQREAYTELILQVFRGRMDHFVSADSLLASWRFWTPLLNSLAHTFPRPYPGGAANGNQLNFELHGREVRFCTEALVNVIPQERAGGESFQVMQGKYRSADMVSAWAEELVERLANDLQEAAEEAVQEGAPFHLALSGGSSPVALFRRLTQHHYAFPWWNTHVWLADERCVPPSEAESNFRTVHDHLLQHARVPYFHVHPMPVQLNQRLCVEEDGGALAYERDITRLVNASSFSYVLLGVGYDGHTASLFPGTALDAHGERLVALTESPVKPHQRMSLTFAAINRARRVSVLIMGKGKHELVTQLSRIKDTPDRWPITKIQPVSGRLVWYIDYDALLGQ</sequence>
<dbReference type="Proteomes" id="UP000823561">
    <property type="component" value="Chromosome 10"/>
</dbReference>
<dbReference type="PROSITE" id="PS51257">
    <property type="entry name" value="PROKAR_LIPOPROTEIN"/>
    <property type="match status" value="1"/>
</dbReference>
<dbReference type="PANTHER" id="PTHR23429">
    <property type="entry name" value="GLUCOSE-6-PHOSPHATE 1-DEHYDROGENASE G6PD"/>
    <property type="match status" value="1"/>
</dbReference>
<accession>A0AAV6GM11</accession>
<dbReference type="GO" id="GO:0006006">
    <property type="term" value="P:glucose metabolic process"/>
    <property type="evidence" value="ECO:0007669"/>
    <property type="project" value="UniProtKB-KW"/>
</dbReference>
<dbReference type="InterPro" id="IPR037171">
    <property type="entry name" value="NagB/RpiA_transferase-like"/>
</dbReference>
<dbReference type="InterPro" id="IPR019796">
    <property type="entry name" value="G6P_DH_AS"/>
</dbReference>
<dbReference type="PRINTS" id="PR00079">
    <property type="entry name" value="G6PDHDRGNASE"/>
</dbReference>
<comment type="caution">
    <text evidence="10">The sequence shown here is derived from an EMBL/GenBank/DDBJ whole genome shotgun (WGS) entry which is preliminary data.</text>
</comment>
<evidence type="ECO:0000259" key="7">
    <source>
        <dbReference type="Pfam" id="PF00479"/>
    </source>
</evidence>
<dbReference type="EMBL" id="JADWDJ010000010">
    <property type="protein sequence ID" value="KAG5274387.1"/>
    <property type="molecule type" value="Genomic_DNA"/>
</dbReference>
<dbReference type="Gene3D" id="3.40.50.720">
    <property type="entry name" value="NAD(P)-binding Rossmann-like Domain"/>
    <property type="match status" value="1"/>
</dbReference>
<proteinExistence type="predicted"/>
<feature type="chain" id="PRO_5043798152" description="GDH/6PGL endoplasmic bifunctional protein" evidence="6">
    <location>
        <begin position="22"/>
        <end position="802"/>
    </location>
</feature>
<keyword evidence="3" id="KW-0521">NADP</keyword>
<reference evidence="10" key="1">
    <citation type="submission" date="2020-10" db="EMBL/GenBank/DDBJ databases">
        <title>Chromosome-scale genome assembly of the Allis shad, Alosa alosa.</title>
        <authorList>
            <person name="Margot Z."/>
            <person name="Christophe K."/>
            <person name="Cabau C."/>
            <person name="Louis A."/>
            <person name="Berthelot C."/>
            <person name="Parey E."/>
            <person name="Roest Crollius H."/>
            <person name="Montfort J."/>
            <person name="Robinson-Rechavi M."/>
            <person name="Bucao C."/>
            <person name="Bouchez O."/>
            <person name="Gislard M."/>
            <person name="Lluch J."/>
            <person name="Milhes M."/>
            <person name="Lampietro C."/>
            <person name="Lopez Roques C."/>
            <person name="Donnadieu C."/>
            <person name="Braasch I."/>
            <person name="Desvignes T."/>
            <person name="Postlethwait J."/>
            <person name="Bobe J."/>
            <person name="Guiguen Y."/>
        </authorList>
    </citation>
    <scope>NUCLEOTIDE SEQUENCE</scope>
    <source>
        <strain evidence="10">M-15738</strain>
        <tissue evidence="10">Blood</tissue>
    </source>
</reference>
<keyword evidence="5" id="KW-0119">Carbohydrate metabolism</keyword>
<evidence type="ECO:0000256" key="3">
    <source>
        <dbReference type="ARBA" id="ARBA00022857"/>
    </source>
</evidence>
<dbReference type="Pfam" id="PF02781">
    <property type="entry name" value="G6PD_C"/>
    <property type="match status" value="1"/>
</dbReference>
<dbReference type="CDD" id="cd01400">
    <property type="entry name" value="6PGL"/>
    <property type="match status" value="1"/>
</dbReference>
<dbReference type="SUPFAM" id="SSF100950">
    <property type="entry name" value="NagB/RpiA/CoA transferase-like"/>
    <property type="match status" value="1"/>
</dbReference>
<feature type="domain" description="Glucose-6-phosphate dehydrogenase C-terminal" evidence="9">
    <location>
        <begin position="233"/>
        <end position="523"/>
    </location>
</feature>